<keyword evidence="3" id="KW-1185">Reference proteome</keyword>
<keyword evidence="1" id="KW-0472">Membrane</keyword>
<keyword evidence="1" id="KW-0812">Transmembrane</keyword>
<feature type="transmembrane region" description="Helical" evidence="1">
    <location>
        <begin position="30"/>
        <end position="49"/>
    </location>
</feature>
<dbReference type="RefSeq" id="WP_130543614.1">
    <property type="nucleotide sequence ID" value="NZ_CP042431.1"/>
</dbReference>
<gene>
    <name evidence="2" type="ORF">EV199_5101</name>
</gene>
<dbReference type="AlphaFoldDB" id="A0A4Q7MLL5"/>
<evidence type="ECO:0000313" key="3">
    <source>
        <dbReference type="Proteomes" id="UP000293874"/>
    </source>
</evidence>
<dbReference type="OrthoDB" id="680739at2"/>
<dbReference type="Proteomes" id="UP000293874">
    <property type="component" value="Unassembled WGS sequence"/>
</dbReference>
<evidence type="ECO:0000313" key="2">
    <source>
        <dbReference type="EMBL" id="RZS69265.1"/>
    </source>
</evidence>
<name>A0A4Q7MLL5_9BACT</name>
<reference evidence="2 3" key="1">
    <citation type="submission" date="2019-02" db="EMBL/GenBank/DDBJ databases">
        <title>Genomic Encyclopedia of Type Strains, Phase IV (KMG-IV): sequencing the most valuable type-strain genomes for metagenomic binning, comparative biology and taxonomic classification.</title>
        <authorList>
            <person name="Goeker M."/>
        </authorList>
    </citation>
    <scope>NUCLEOTIDE SEQUENCE [LARGE SCALE GENOMIC DNA]</scope>
    <source>
        <strain evidence="2 3">DSM 18116</strain>
    </source>
</reference>
<accession>A0A4Q7MLL5</accession>
<comment type="caution">
    <text evidence="2">The sequence shown here is derived from an EMBL/GenBank/DDBJ whole genome shotgun (WGS) entry which is preliminary data.</text>
</comment>
<protein>
    <recommendedName>
        <fullName evidence="4">Phosphatidate cytidylyltransferase</fullName>
    </recommendedName>
</protein>
<organism evidence="2 3">
    <name type="scientific">Pseudobacter ginsenosidimutans</name>
    <dbReference type="NCBI Taxonomy" id="661488"/>
    <lineage>
        <taxon>Bacteria</taxon>
        <taxon>Pseudomonadati</taxon>
        <taxon>Bacteroidota</taxon>
        <taxon>Chitinophagia</taxon>
        <taxon>Chitinophagales</taxon>
        <taxon>Chitinophagaceae</taxon>
        <taxon>Pseudobacter</taxon>
    </lineage>
</organism>
<dbReference type="PROSITE" id="PS51257">
    <property type="entry name" value="PROKAR_LIPOPROTEIN"/>
    <property type="match status" value="1"/>
</dbReference>
<keyword evidence="1" id="KW-1133">Transmembrane helix</keyword>
<proteinExistence type="predicted"/>
<sequence>MKKYTYLAVLFLLAISFSSCEVIGGIFKAGVWTGIIAVVLVVALIIWLISRATKK</sequence>
<evidence type="ECO:0000256" key="1">
    <source>
        <dbReference type="SAM" id="Phobius"/>
    </source>
</evidence>
<evidence type="ECO:0008006" key="4">
    <source>
        <dbReference type="Google" id="ProtNLM"/>
    </source>
</evidence>
<dbReference type="EMBL" id="SGXA01000003">
    <property type="protein sequence ID" value="RZS69265.1"/>
    <property type="molecule type" value="Genomic_DNA"/>
</dbReference>